<evidence type="ECO:0000313" key="3">
    <source>
        <dbReference type="Proteomes" id="UP001179363"/>
    </source>
</evidence>
<dbReference type="Proteomes" id="UP001179363">
    <property type="component" value="Unassembled WGS sequence"/>
</dbReference>
<feature type="domain" description="NadR/Ttd14 AAA" evidence="1">
    <location>
        <begin position="15"/>
        <end position="173"/>
    </location>
</feature>
<dbReference type="GO" id="GO:0005524">
    <property type="term" value="F:ATP binding"/>
    <property type="evidence" value="ECO:0007669"/>
    <property type="project" value="UniProtKB-KW"/>
</dbReference>
<keyword evidence="2" id="KW-0547">Nucleotide-binding</keyword>
<proteinExistence type="predicted"/>
<name>A0ABS9EDU0_9FLAO</name>
<dbReference type="InterPro" id="IPR027417">
    <property type="entry name" value="P-loop_NTPase"/>
</dbReference>
<organism evidence="2 3">
    <name type="scientific">Gillisia lutea</name>
    <dbReference type="NCBI Taxonomy" id="2909668"/>
    <lineage>
        <taxon>Bacteria</taxon>
        <taxon>Pseudomonadati</taxon>
        <taxon>Bacteroidota</taxon>
        <taxon>Flavobacteriia</taxon>
        <taxon>Flavobacteriales</taxon>
        <taxon>Flavobacteriaceae</taxon>
        <taxon>Gillisia</taxon>
    </lineage>
</organism>
<comment type="caution">
    <text evidence="2">The sequence shown here is derived from an EMBL/GenBank/DDBJ whole genome shotgun (WGS) entry which is preliminary data.</text>
</comment>
<accession>A0ABS9EDU0</accession>
<sequence length="189" mass="22440">MEEKLKQQPSACIKAVLFGPESTGKSTLAARLAKYYNTYWVKEYMREYLQHKWDVNKEICEPSDILPIAEGQMHEENRLSKIANKVLFCDTDLLELKVYSEAYYEGYCHPELHKYALNNWYDIYFLTNIDVPWTPDDLRDKPEDREGMFKKFESSLQQNLRPYIVLEGDEDRRFETAVSVINELLKHRI</sequence>
<dbReference type="PANTHER" id="PTHR37512:SF1">
    <property type="entry name" value="NADR_TTD14 AAA DOMAIN-CONTAINING PROTEIN"/>
    <property type="match status" value="1"/>
</dbReference>
<dbReference type="InterPro" id="IPR052735">
    <property type="entry name" value="NAD_biosynth-regulator"/>
</dbReference>
<gene>
    <name evidence="2" type="ORF">L1I30_02020</name>
</gene>
<evidence type="ECO:0000259" key="1">
    <source>
        <dbReference type="Pfam" id="PF13521"/>
    </source>
</evidence>
<dbReference type="Gene3D" id="3.40.50.300">
    <property type="entry name" value="P-loop containing nucleotide triphosphate hydrolases"/>
    <property type="match status" value="1"/>
</dbReference>
<dbReference type="EMBL" id="JAKGTH010000006">
    <property type="protein sequence ID" value="MCF4100432.1"/>
    <property type="molecule type" value="Genomic_DNA"/>
</dbReference>
<protein>
    <submittedName>
        <fullName evidence="2">ATP-binding protein</fullName>
    </submittedName>
</protein>
<dbReference type="RefSeq" id="WP_236132578.1">
    <property type="nucleotide sequence ID" value="NZ_JAKGTH010000006.1"/>
</dbReference>
<keyword evidence="3" id="KW-1185">Reference proteome</keyword>
<reference evidence="2" key="1">
    <citation type="submission" date="2022-01" db="EMBL/GenBank/DDBJ databases">
        <title>Gillisia lutea sp. nov., isolated from marine plastic residues from the Malvarosa beach (Valencia, Spain).</title>
        <authorList>
            <person name="Vidal-Verdu A."/>
            <person name="Molina-Menor E."/>
            <person name="Satari L."/>
            <person name="Pascual J."/>
            <person name="Pereto J."/>
            <person name="Porcar M."/>
        </authorList>
    </citation>
    <scope>NUCLEOTIDE SEQUENCE</scope>
    <source>
        <strain evidence="2">M10.2A</strain>
    </source>
</reference>
<dbReference type="InterPro" id="IPR038727">
    <property type="entry name" value="NadR/Ttd14_AAA_dom"/>
</dbReference>
<dbReference type="Pfam" id="PF13521">
    <property type="entry name" value="AAA_28"/>
    <property type="match status" value="1"/>
</dbReference>
<keyword evidence="2" id="KW-0067">ATP-binding</keyword>
<dbReference type="SUPFAM" id="SSF52540">
    <property type="entry name" value="P-loop containing nucleoside triphosphate hydrolases"/>
    <property type="match status" value="1"/>
</dbReference>
<dbReference type="PANTHER" id="PTHR37512">
    <property type="entry name" value="TRIFUNCTIONAL NAD BIOSYNTHESIS/REGULATOR PROTEIN NADR"/>
    <property type="match status" value="1"/>
</dbReference>
<evidence type="ECO:0000313" key="2">
    <source>
        <dbReference type="EMBL" id="MCF4100432.1"/>
    </source>
</evidence>